<dbReference type="InterPro" id="IPR027383">
    <property type="entry name" value="Znf_put"/>
</dbReference>
<feature type="domain" description="Putative zinc-finger" evidence="3">
    <location>
        <begin position="5"/>
        <end position="25"/>
    </location>
</feature>
<feature type="compositionally biased region" description="Basic and acidic residues" evidence="1">
    <location>
        <begin position="154"/>
        <end position="166"/>
    </location>
</feature>
<feature type="transmembrane region" description="Helical" evidence="2">
    <location>
        <begin position="75"/>
        <end position="93"/>
    </location>
</feature>
<evidence type="ECO:0000313" key="4">
    <source>
        <dbReference type="EMBL" id="MCA6073313.1"/>
    </source>
</evidence>
<gene>
    <name evidence="4" type="ORF">LDX50_00445</name>
</gene>
<sequence>MTNTELINAYLDNELPEAERNRFEERLDKEPKLQQELGLHKDIIEGIRNARIADLKHRLDNVPVGGATGWSTAKVLTAVAVVAVTAVAIYFLYPEAGTTDKAMSDSSAVEQAETPSTVPNTIQELPEQKNIEEQPVEEENIIPAETEKSDIKKPAEEIAKQPENKRPVIAPSFENEESQRTEVTAPDGAVLGEVVSGASNVEVEVDRTMKNLDFHYAFDNNTLKLYGNFDDDLYEILEFNSNKGKRWFLSYQDKFYGLDSAASGVTPLQEITDQKLLNVLKSIQ</sequence>
<protein>
    <submittedName>
        <fullName evidence="4">Zf-HC2 domain-containing protein</fullName>
    </submittedName>
</protein>
<name>A0A9X1HM19_9BACT</name>
<dbReference type="Proteomes" id="UP001139409">
    <property type="component" value="Unassembled WGS sequence"/>
</dbReference>
<organism evidence="4 5">
    <name type="scientific">Fulvivirga sedimenti</name>
    <dbReference type="NCBI Taxonomy" id="2879465"/>
    <lineage>
        <taxon>Bacteria</taxon>
        <taxon>Pseudomonadati</taxon>
        <taxon>Bacteroidota</taxon>
        <taxon>Cytophagia</taxon>
        <taxon>Cytophagales</taxon>
        <taxon>Fulvivirgaceae</taxon>
        <taxon>Fulvivirga</taxon>
    </lineage>
</organism>
<dbReference type="AlphaFoldDB" id="A0A9X1HM19"/>
<keyword evidence="2" id="KW-0812">Transmembrane</keyword>
<evidence type="ECO:0000256" key="1">
    <source>
        <dbReference type="SAM" id="MobiDB-lite"/>
    </source>
</evidence>
<keyword evidence="5" id="KW-1185">Reference proteome</keyword>
<proteinExistence type="predicted"/>
<dbReference type="RefSeq" id="WP_225696431.1">
    <property type="nucleotide sequence ID" value="NZ_JAIXNE010000001.1"/>
</dbReference>
<evidence type="ECO:0000256" key="2">
    <source>
        <dbReference type="SAM" id="Phobius"/>
    </source>
</evidence>
<comment type="caution">
    <text evidence="4">The sequence shown here is derived from an EMBL/GenBank/DDBJ whole genome shotgun (WGS) entry which is preliminary data.</text>
</comment>
<evidence type="ECO:0000259" key="3">
    <source>
        <dbReference type="Pfam" id="PF13490"/>
    </source>
</evidence>
<feature type="region of interest" description="Disordered" evidence="1">
    <location>
        <begin position="154"/>
        <end position="183"/>
    </location>
</feature>
<keyword evidence="2" id="KW-0472">Membrane</keyword>
<keyword evidence="2" id="KW-1133">Transmembrane helix</keyword>
<dbReference type="Pfam" id="PF13490">
    <property type="entry name" value="zf-HC2"/>
    <property type="match status" value="1"/>
</dbReference>
<accession>A0A9X1HM19</accession>
<reference evidence="4" key="1">
    <citation type="submission" date="2021-09" db="EMBL/GenBank/DDBJ databases">
        <title>Fulvivirga sp. isolated from coastal sediment.</title>
        <authorList>
            <person name="Yu H."/>
        </authorList>
    </citation>
    <scope>NUCLEOTIDE SEQUENCE</scope>
    <source>
        <strain evidence="4">1062</strain>
    </source>
</reference>
<dbReference type="EMBL" id="JAIXNE010000001">
    <property type="protein sequence ID" value="MCA6073313.1"/>
    <property type="molecule type" value="Genomic_DNA"/>
</dbReference>
<evidence type="ECO:0000313" key="5">
    <source>
        <dbReference type="Proteomes" id="UP001139409"/>
    </source>
</evidence>